<feature type="transmembrane region" description="Helical" evidence="1">
    <location>
        <begin position="26"/>
        <end position="49"/>
    </location>
</feature>
<accession>A0A1I8AHI2</accession>
<evidence type="ECO:0000256" key="1">
    <source>
        <dbReference type="SAM" id="Phobius"/>
    </source>
</evidence>
<sequence length="252" mass="29428">MLNHSDHTSLFSYMCFSFNPTRSDPLLGLEMLLLAIPLLVLSQPTYAFYLRFNGFYENFLAINFTVRTADVDFASSQSDINFQFGYVNEWTDEIVYLYDSGVFFDGDQFYQDTEISLFMFAKGEGYTKLEEACFEHSTRAHKRVDYQKCMSQPNLLKIDMYPGLIDPDFNLRVHEWLMEKVEARVEVQYYFNNGVDDKQIPITLAQGGRALFLPTETWLDGHSSYYLRASTYGEARIPMKEEFMPQISDTRR</sequence>
<protein>
    <submittedName>
        <fullName evidence="3">Carb-bd_dom_fam9 domain-containing protein</fullName>
    </submittedName>
</protein>
<reference evidence="3" key="1">
    <citation type="submission" date="2016-11" db="UniProtKB">
        <authorList>
            <consortium name="WormBaseParasite"/>
        </authorList>
    </citation>
    <scope>IDENTIFICATION</scope>
</reference>
<proteinExistence type="predicted"/>
<name>A0A1I8AHI2_9BILA</name>
<organism evidence="2 3">
    <name type="scientific">Steinernema glaseri</name>
    <dbReference type="NCBI Taxonomy" id="37863"/>
    <lineage>
        <taxon>Eukaryota</taxon>
        <taxon>Metazoa</taxon>
        <taxon>Ecdysozoa</taxon>
        <taxon>Nematoda</taxon>
        <taxon>Chromadorea</taxon>
        <taxon>Rhabditida</taxon>
        <taxon>Tylenchina</taxon>
        <taxon>Panagrolaimomorpha</taxon>
        <taxon>Strongyloidoidea</taxon>
        <taxon>Steinernematidae</taxon>
        <taxon>Steinernema</taxon>
    </lineage>
</organism>
<dbReference type="AlphaFoldDB" id="A0A1I8AHI2"/>
<dbReference type="WBParaSite" id="L893_g5538.t1">
    <property type="protein sequence ID" value="L893_g5538.t1"/>
    <property type="gene ID" value="L893_g5538"/>
</dbReference>
<keyword evidence="1" id="KW-0472">Membrane</keyword>
<evidence type="ECO:0000313" key="3">
    <source>
        <dbReference type="WBParaSite" id="L893_g5538.t1"/>
    </source>
</evidence>
<evidence type="ECO:0000313" key="2">
    <source>
        <dbReference type="Proteomes" id="UP000095287"/>
    </source>
</evidence>
<keyword evidence="2" id="KW-1185">Reference proteome</keyword>
<dbReference type="Proteomes" id="UP000095287">
    <property type="component" value="Unplaced"/>
</dbReference>
<keyword evidence="1" id="KW-1133">Transmembrane helix</keyword>
<keyword evidence="1" id="KW-0812">Transmembrane</keyword>